<organism evidence="3 4">
    <name type="scientific">Colletotrichum incanum</name>
    <name type="common">Soybean anthracnose fungus</name>
    <dbReference type="NCBI Taxonomy" id="1573173"/>
    <lineage>
        <taxon>Eukaryota</taxon>
        <taxon>Fungi</taxon>
        <taxon>Dikarya</taxon>
        <taxon>Ascomycota</taxon>
        <taxon>Pezizomycotina</taxon>
        <taxon>Sordariomycetes</taxon>
        <taxon>Hypocreomycetidae</taxon>
        <taxon>Glomerellales</taxon>
        <taxon>Glomerellaceae</taxon>
        <taxon>Colletotrichum</taxon>
        <taxon>Colletotrichum spaethianum species complex</taxon>
    </lineage>
</organism>
<evidence type="ECO:0000313" key="3">
    <source>
        <dbReference type="EMBL" id="KZL63660.1"/>
    </source>
</evidence>
<feature type="chain" id="PRO_5007876891" description="DJ-1/PfpI domain-containing protein" evidence="1">
    <location>
        <begin position="21"/>
        <end position="278"/>
    </location>
</feature>
<sequence length="278" mass="30441">MKSIKSILLFLCASMTTTLATEVNYTLVEGRGLAPLAPTILPKYCRSPFADFTFSPTGVPPPKNWAVALFDSFDSIDLSFSRQLNLALLAETLDPVWVRPVHESFNTQNSSFWFSVNPTHTYDNPPQDVEVLLVPGGPGTRSGDVERAVEYVRDTYPGLKYLITTCTGAGIAARAGVLDGKRATTNKAAWGTVVRMRPNVNWVSPARWVVDGNIWTASGVTSGLDLMFAFVDQIYGEDLTRGIQGVVEYERNKGACSDPFAEWHGVPPTGECIETQEN</sequence>
<dbReference type="InterPro" id="IPR002818">
    <property type="entry name" value="DJ-1/PfpI"/>
</dbReference>
<dbReference type="PANTHER" id="PTHR43130">
    <property type="entry name" value="ARAC-FAMILY TRANSCRIPTIONAL REGULATOR"/>
    <property type="match status" value="1"/>
</dbReference>
<proteinExistence type="predicted"/>
<dbReference type="STRING" id="1573173.A0A166LL45"/>
<dbReference type="EMBL" id="LFIW01002748">
    <property type="protein sequence ID" value="KZL63660.1"/>
    <property type="molecule type" value="Genomic_DNA"/>
</dbReference>
<evidence type="ECO:0000259" key="2">
    <source>
        <dbReference type="Pfam" id="PF01965"/>
    </source>
</evidence>
<feature type="domain" description="DJ-1/PfpI" evidence="2">
    <location>
        <begin position="114"/>
        <end position="232"/>
    </location>
</feature>
<protein>
    <recommendedName>
        <fullName evidence="2">DJ-1/PfpI domain-containing protein</fullName>
    </recommendedName>
</protein>
<dbReference type="Pfam" id="PF01965">
    <property type="entry name" value="DJ-1_PfpI"/>
    <property type="match status" value="1"/>
</dbReference>
<dbReference type="SUPFAM" id="SSF52317">
    <property type="entry name" value="Class I glutamine amidotransferase-like"/>
    <property type="match status" value="1"/>
</dbReference>
<keyword evidence="1" id="KW-0732">Signal</keyword>
<gene>
    <name evidence="3" type="ORF">CI238_12853</name>
</gene>
<reference evidence="3 4" key="1">
    <citation type="submission" date="2015-06" db="EMBL/GenBank/DDBJ databases">
        <title>Survival trade-offs in plant roots during colonization by closely related pathogenic and mutualistic fungi.</title>
        <authorList>
            <person name="Hacquard S."/>
            <person name="Kracher B."/>
            <person name="Hiruma K."/>
            <person name="Weinman A."/>
            <person name="Muench P."/>
            <person name="Garrido Oter R."/>
            <person name="Ver Loren van Themaat E."/>
            <person name="Dallerey J.-F."/>
            <person name="Damm U."/>
            <person name="Henrissat B."/>
            <person name="Lespinet O."/>
            <person name="Thon M."/>
            <person name="Kemen E."/>
            <person name="McHardy A.C."/>
            <person name="Schulze-Lefert P."/>
            <person name="O'Connell R.J."/>
        </authorList>
    </citation>
    <scope>NUCLEOTIDE SEQUENCE [LARGE SCALE GENOMIC DNA]</scope>
    <source>
        <strain evidence="3 4">MAFF 238704</strain>
    </source>
</reference>
<name>A0A166LL45_COLIC</name>
<dbReference type="InterPro" id="IPR029062">
    <property type="entry name" value="Class_I_gatase-like"/>
</dbReference>
<dbReference type="PANTHER" id="PTHR43130:SF15">
    <property type="entry name" value="THIJ_PFPI FAMILY PROTEIN (AFU_ORTHOLOGUE AFUA_5G14240)"/>
    <property type="match status" value="1"/>
</dbReference>
<dbReference type="AlphaFoldDB" id="A0A166LL45"/>
<dbReference type="CDD" id="cd03139">
    <property type="entry name" value="GATase1_PfpI_2"/>
    <property type="match status" value="1"/>
</dbReference>
<feature type="signal peptide" evidence="1">
    <location>
        <begin position="1"/>
        <end position="20"/>
    </location>
</feature>
<evidence type="ECO:0000313" key="4">
    <source>
        <dbReference type="Proteomes" id="UP000076584"/>
    </source>
</evidence>
<dbReference type="InterPro" id="IPR052158">
    <property type="entry name" value="INH-QAR"/>
</dbReference>
<keyword evidence="4" id="KW-1185">Reference proteome</keyword>
<dbReference type="Proteomes" id="UP000076584">
    <property type="component" value="Unassembled WGS sequence"/>
</dbReference>
<comment type="caution">
    <text evidence="3">The sequence shown here is derived from an EMBL/GenBank/DDBJ whole genome shotgun (WGS) entry which is preliminary data.</text>
</comment>
<evidence type="ECO:0000256" key="1">
    <source>
        <dbReference type="SAM" id="SignalP"/>
    </source>
</evidence>
<accession>A0A166LL45</accession>
<dbReference type="Gene3D" id="3.40.50.880">
    <property type="match status" value="1"/>
</dbReference>